<feature type="compositionally biased region" description="Polar residues" evidence="1">
    <location>
        <begin position="34"/>
        <end position="45"/>
    </location>
</feature>
<dbReference type="AlphaFoldDB" id="A0A6J6RR74"/>
<dbReference type="EMBL" id="CAEZYJ010000143">
    <property type="protein sequence ID" value="CAB4725044.1"/>
    <property type="molecule type" value="Genomic_DNA"/>
</dbReference>
<evidence type="ECO:0000313" key="2">
    <source>
        <dbReference type="EMBL" id="CAB4725044.1"/>
    </source>
</evidence>
<feature type="region of interest" description="Disordered" evidence="1">
    <location>
        <begin position="34"/>
        <end position="53"/>
    </location>
</feature>
<protein>
    <submittedName>
        <fullName evidence="2">Unannotated protein</fullName>
    </submittedName>
</protein>
<reference evidence="2" key="1">
    <citation type="submission" date="2020-05" db="EMBL/GenBank/DDBJ databases">
        <authorList>
            <person name="Chiriac C."/>
            <person name="Salcher M."/>
            <person name="Ghai R."/>
            <person name="Kavagutti S V."/>
        </authorList>
    </citation>
    <scope>NUCLEOTIDE SEQUENCE</scope>
</reference>
<sequence>MIFPFSIEVSSPEIDFPFISGASDRFSFATKVTTPSPATKDSSLTDVPPDPHPEKIKEVKIKGAIENLVFTSS</sequence>
<organism evidence="2">
    <name type="scientific">freshwater metagenome</name>
    <dbReference type="NCBI Taxonomy" id="449393"/>
    <lineage>
        <taxon>unclassified sequences</taxon>
        <taxon>metagenomes</taxon>
        <taxon>ecological metagenomes</taxon>
    </lineage>
</organism>
<name>A0A6J6RR74_9ZZZZ</name>
<accession>A0A6J6RR74</accession>
<gene>
    <name evidence="2" type="ORF">UFOPK2659_00914</name>
</gene>
<proteinExistence type="predicted"/>
<evidence type="ECO:0000256" key="1">
    <source>
        <dbReference type="SAM" id="MobiDB-lite"/>
    </source>
</evidence>